<comment type="subcellular location">
    <subcellularLocation>
        <location evidence="1">Membrane</location>
        <topology evidence="1">Multi-pass membrane protein</topology>
    </subcellularLocation>
</comment>
<evidence type="ECO:0000256" key="5">
    <source>
        <dbReference type="ARBA" id="ARBA00023136"/>
    </source>
</evidence>
<dbReference type="GO" id="GO:0001836">
    <property type="term" value="P:release of cytochrome c from mitochondria"/>
    <property type="evidence" value="ECO:0007669"/>
    <property type="project" value="TreeGrafter"/>
</dbReference>
<evidence type="ECO:0000256" key="3">
    <source>
        <dbReference type="ARBA" id="ARBA00022692"/>
    </source>
</evidence>
<dbReference type="Proteomes" id="UP000291020">
    <property type="component" value="Unassembled WGS sequence"/>
</dbReference>
<evidence type="ECO:0000313" key="7">
    <source>
        <dbReference type="Ensembl" id="ENSGAGP00000002057.1"/>
    </source>
</evidence>
<evidence type="ECO:0000256" key="6">
    <source>
        <dbReference type="SAM" id="SignalP"/>
    </source>
</evidence>
<name>A0A452GK13_9SAUR</name>
<evidence type="ECO:0000256" key="4">
    <source>
        <dbReference type="ARBA" id="ARBA00022989"/>
    </source>
</evidence>
<keyword evidence="5" id="KW-0472">Membrane</keyword>
<keyword evidence="8" id="KW-1185">Reference proteome</keyword>
<evidence type="ECO:0000256" key="1">
    <source>
        <dbReference type="ARBA" id="ARBA00004141"/>
    </source>
</evidence>
<reference evidence="7" key="3">
    <citation type="submission" date="2025-09" db="UniProtKB">
        <authorList>
            <consortium name="Ensembl"/>
        </authorList>
    </citation>
    <scope>IDENTIFICATION</scope>
</reference>
<feature type="chain" id="PRO_5019427216" evidence="6">
    <location>
        <begin position="21"/>
        <end position="134"/>
    </location>
</feature>
<dbReference type="InterPro" id="IPR038213">
    <property type="entry name" value="IFI6/IFI27-like_sf"/>
</dbReference>
<dbReference type="InterPro" id="IPR009311">
    <property type="entry name" value="IFI6/IFI27-like"/>
</dbReference>
<dbReference type="GO" id="GO:0097193">
    <property type="term" value="P:intrinsic apoptotic signaling pathway"/>
    <property type="evidence" value="ECO:0007669"/>
    <property type="project" value="TreeGrafter"/>
</dbReference>
<reference evidence="8" key="1">
    <citation type="journal article" date="2017" name="PLoS ONE">
        <title>The Agassiz's desert tortoise genome provides a resource for the conservation of a threatened species.</title>
        <authorList>
            <person name="Tollis M."/>
            <person name="DeNardo D.F."/>
            <person name="Cornelius J.A."/>
            <person name="Dolby G.A."/>
            <person name="Edwards T."/>
            <person name="Henen B.T."/>
            <person name="Karl A.E."/>
            <person name="Murphy R.W."/>
            <person name="Kusumi K."/>
        </authorList>
    </citation>
    <scope>NUCLEOTIDE SEQUENCE [LARGE SCALE GENOMIC DNA]</scope>
</reference>
<reference evidence="7" key="2">
    <citation type="submission" date="2025-08" db="UniProtKB">
        <authorList>
            <consortium name="Ensembl"/>
        </authorList>
    </citation>
    <scope>IDENTIFICATION</scope>
</reference>
<dbReference type="PANTHER" id="PTHR16932">
    <property type="entry name" value="INTERFERON ALPHA-INDUCIBLE PROTEIN 27"/>
    <property type="match status" value="1"/>
</dbReference>
<keyword evidence="4" id="KW-1133">Transmembrane helix</keyword>
<dbReference type="Gene3D" id="6.10.110.10">
    <property type="match status" value="1"/>
</dbReference>
<dbReference type="Ensembl" id="ENSGAGT00000002342.1">
    <property type="protein sequence ID" value="ENSGAGP00000002057.1"/>
    <property type="gene ID" value="ENSGAGG00000001666.1"/>
</dbReference>
<evidence type="ECO:0000313" key="8">
    <source>
        <dbReference type="Proteomes" id="UP000291020"/>
    </source>
</evidence>
<proteinExistence type="inferred from homology"/>
<dbReference type="AlphaFoldDB" id="A0A452GK13"/>
<dbReference type="GO" id="GO:0031966">
    <property type="term" value="C:mitochondrial membrane"/>
    <property type="evidence" value="ECO:0007669"/>
    <property type="project" value="TreeGrafter"/>
</dbReference>
<dbReference type="Pfam" id="PF06140">
    <property type="entry name" value="Ifi-6-16"/>
    <property type="match status" value="1"/>
</dbReference>
<dbReference type="PANTHER" id="PTHR16932:SF25">
    <property type="entry name" value="INTERFERON ALPHA-INDUCIBLE PROTEIN 6"/>
    <property type="match status" value="1"/>
</dbReference>
<dbReference type="STRING" id="38772.ENSGAGP00000002057"/>
<evidence type="ECO:0000256" key="2">
    <source>
        <dbReference type="ARBA" id="ARBA00007262"/>
    </source>
</evidence>
<feature type="signal peptide" evidence="6">
    <location>
        <begin position="1"/>
        <end position="20"/>
    </location>
</feature>
<protein>
    <submittedName>
        <fullName evidence="7">Uncharacterized protein</fullName>
    </submittedName>
</protein>
<comment type="similarity">
    <text evidence="2">Belongs to the IFI6/IFI27 family.</text>
</comment>
<sequence length="134" mass="13782">MWRQSQLLFLLCLVLSSGSADRLRDDEEEDGCTLIDALPYMVVGGAALMYAGPAVLATLGFQATGIAAGSVGSWLMSWSAISSGGGVPAGGVVATLQSLGAQAGSVAWGSIGSRLGYTAHQNFICGKKQRSKKQ</sequence>
<accession>A0A452GK13</accession>
<keyword evidence="3" id="KW-0812">Transmembrane</keyword>
<keyword evidence="6" id="KW-0732">Signal</keyword>
<organism evidence="7 8">
    <name type="scientific">Gopherus agassizii</name>
    <name type="common">Agassiz's desert tortoise</name>
    <dbReference type="NCBI Taxonomy" id="38772"/>
    <lineage>
        <taxon>Eukaryota</taxon>
        <taxon>Metazoa</taxon>
        <taxon>Chordata</taxon>
        <taxon>Craniata</taxon>
        <taxon>Vertebrata</taxon>
        <taxon>Euteleostomi</taxon>
        <taxon>Archelosauria</taxon>
        <taxon>Testudinata</taxon>
        <taxon>Testudines</taxon>
        <taxon>Cryptodira</taxon>
        <taxon>Durocryptodira</taxon>
        <taxon>Testudinoidea</taxon>
        <taxon>Testudinidae</taxon>
        <taxon>Gopherus</taxon>
    </lineage>
</organism>